<proteinExistence type="predicted"/>
<evidence type="ECO:0000313" key="1">
    <source>
        <dbReference type="EMBL" id="QEY23411.1"/>
    </source>
</evidence>
<dbReference type="Pfam" id="PF08907">
    <property type="entry name" value="DUF1853"/>
    <property type="match status" value="1"/>
</dbReference>
<reference evidence="1 2" key="1">
    <citation type="submission" date="2018-08" db="EMBL/GenBank/DDBJ databases">
        <title>Neisseria animalis ATCC 49930 complete genome.</title>
        <authorList>
            <person name="Veseli I.A."/>
            <person name="Mascarenhas dos Santos A.C."/>
            <person name="Buttler R."/>
            <person name="Pombert J.-F."/>
        </authorList>
    </citation>
    <scope>NUCLEOTIDE SEQUENCE [LARGE SCALE GENOMIC DNA]</scope>
    <source>
        <strain evidence="1 2">ATCC 49930</strain>
    </source>
</reference>
<dbReference type="Proteomes" id="UP000325536">
    <property type="component" value="Chromosome"/>
</dbReference>
<dbReference type="RefSeq" id="WP_123794580.1">
    <property type="nucleotide sequence ID" value="NZ_CP031699.1"/>
</dbReference>
<evidence type="ECO:0000313" key="2">
    <source>
        <dbReference type="Proteomes" id="UP000325536"/>
    </source>
</evidence>
<dbReference type="KEGG" id="naq:D0T90_01915"/>
<sequence>MNYSLDALWWKLTDSAVRDLASLLTAPALWHSSKELPVQDLLGNRGFRLLLALDQHPQPLHQYLSVHAPFGKRLGLYAEKLLAFWFDHAPHTELLAHNLPVPAADRQTVGAADFIVLLNGTPYHIELACKYYGSPDHSTDGLCGLNRQDRLRDKAAKLHRQMMLLQSADGLRALKQHDLPARIQTASIIRGMAFFTDGITAFEPPLNPYAWRGLYLPDWQQYRFAAQPHARYCVLDRMAYLSPARIPESETLSAEAVQQIDSGLVAVLAQRPDGYWHEIQRLMKTETDASSHQTPSPIF</sequence>
<keyword evidence="2" id="KW-1185">Reference proteome</keyword>
<dbReference type="EMBL" id="CP031699">
    <property type="protein sequence ID" value="QEY23411.1"/>
    <property type="molecule type" value="Genomic_DNA"/>
</dbReference>
<dbReference type="AlphaFoldDB" id="A0A5P3MRK2"/>
<organism evidence="1 2">
    <name type="scientific">Neisseria animalis</name>
    <dbReference type="NCBI Taxonomy" id="492"/>
    <lineage>
        <taxon>Bacteria</taxon>
        <taxon>Pseudomonadati</taxon>
        <taxon>Pseudomonadota</taxon>
        <taxon>Betaproteobacteria</taxon>
        <taxon>Neisseriales</taxon>
        <taxon>Neisseriaceae</taxon>
        <taxon>Neisseria</taxon>
    </lineage>
</organism>
<gene>
    <name evidence="1" type="ORF">D0T90_01915</name>
</gene>
<dbReference type="OrthoDB" id="378654at2"/>
<accession>A0A5P3MRK2</accession>
<name>A0A5P3MRK2_NEIAN</name>
<protein>
    <submittedName>
        <fullName evidence="1">DUF1853 family protein</fullName>
    </submittedName>
</protein>
<dbReference type="InterPro" id="IPR015003">
    <property type="entry name" value="DUF1853"/>
</dbReference>